<protein>
    <submittedName>
        <fullName evidence="1">Uncharacterized protein</fullName>
    </submittedName>
</protein>
<reference evidence="1" key="1">
    <citation type="submission" date="2014-05" db="EMBL/GenBank/DDBJ databases">
        <authorList>
            <person name="Chronopoulou M."/>
        </authorList>
    </citation>
    <scope>NUCLEOTIDE SEQUENCE</scope>
    <source>
        <tissue evidence="1">Whole organism</tissue>
    </source>
</reference>
<proteinExistence type="predicted"/>
<accession>A0A0K2T5A0</accession>
<feature type="non-terminal residue" evidence="1">
    <location>
        <position position="1"/>
    </location>
</feature>
<sequence length="42" mass="4859">RGKVFKNQVYKIRETTLKPDLVLVQEGICTSWTQQLLGIQLI</sequence>
<feature type="non-terminal residue" evidence="1">
    <location>
        <position position="42"/>
    </location>
</feature>
<name>A0A0K2T5A0_LEPSM</name>
<organism evidence="1">
    <name type="scientific">Lepeophtheirus salmonis</name>
    <name type="common">Salmon louse</name>
    <name type="synonym">Caligus salmonis</name>
    <dbReference type="NCBI Taxonomy" id="72036"/>
    <lineage>
        <taxon>Eukaryota</taxon>
        <taxon>Metazoa</taxon>
        <taxon>Ecdysozoa</taxon>
        <taxon>Arthropoda</taxon>
        <taxon>Crustacea</taxon>
        <taxon>Multicrustacea</taxon>
        <taxon>Hexanauplia</taxon>
        <taxon>Copepoda</taxon>
        <taxon>Siphonostomatoida</taxon>
        <taxon>Caligidae</taxon>
        <taxon>Lepeophtheirus</taxon>
    </lineage>
</organism>
<dbReference type="AlphaFoldDB" id="A0A0K2T5A0"/>
<evidence type="ECO:0000313" key="1">
    <source>
        <dbReference type="EMBL" id="CDW20965.1"/>
    </source>
</evidence>
<dbReference type="EMBL" id="HACA01003604">
    <property type="protein sequence ID" value="CDW20965.1"/>
    <property type="molecule type" value="Transcribed_RNA"/>
</dbReference>